<comment type="caution">
    <text evidence="1">The sequence shown here is derived from an EMBL/GenBank/DDBJ whole genome shotgun (WGS) entry which is preliminary data.</text>
</comment>
<proteinExistence type="predicted"/>
<evidence type="ECO:0000313" key="2">
    <source>
        <dbReference type="Proteomes" id="UP001384579"/>
    </source>
</evidence>
<dbReference type="RefSeq" id="WP_340520599.1">
    <property type="nucleotide sequence ID" value="NZ_JBBLXS010000007.1"/>
</dbReference>
<name>A0ABU8YGG0_9CYAN</name>
<keyword evidence="2" id="KW-1185">Reference proteome</keyword>
<dbReference type="EMBL" id="JBBLXS010000007">
    <property type="protein sequence ID" value="MEK0183437.1"/>
    <property type="molecule type" value="Genomic_DNA"/>
</dbReference>
<accession>A0ABU8YGG0</accession>
<protein>
    <submittedName>
        <fullName evidence="1">Uncharacterized protein</fullName>
    </submittedName>
</protein>
<evidence type="ECO:0000313" key="1">
    <source>
        <dbReference type="EMBL" id="MEK0183437.1"/>
    </source>
</evidence>
<organism evidence="1 2">
    <name type="scientific">Microcoleus anatoxicus PTRS2</name>
    <dbReference type="NCBI Taxonomy" id="2705321"/>
    <lineage>
        <taxon>Bacteria</taxon>
        <taxon>Bacillati</taxon>
        <taxon>Cyanobacteriota</taxon>
        <taxon>Cyanophyceae</taxon>
        <taxon>Oscillatoriophycideae</taxon>
        <taxon>Oscillatoriales</taxon>
        <taxon>Microcoleaceae</taxon>
        <taxon>Microcoleus</taxon>
        <taxon>Microcoleus anatoxicus</taxon>
    </lineage>
</organism>
<gene>
    <name evidence="1" type="ORF">WMG39_01090</name>
</gene>
<sequence>MLYFGRIVWDFLRAIEFSWMLQVILATYLDSLPIWSSRIGKHPLAHAAVNNIFSMTLPILTSLGTSENTNF</sequence>
<dbReference type="Proteomes" id="UP001384579">
    <property type="component" value="Unassembled WGS sequence"/>
</dbReference>
<reference evidence="1 2" key="1">
    <citation type="journal article" date="2020" name="Harmful Algae">
        <title>Molecular and morphological characterization of a novel dihydroanatoxin-a producing Microcoleus species (cyanobacteria) from the Russian River, California, USA.</title>
        <authorList>
            <person name="Conklin K.Y."/>
            <person name="Stancheva R."/>
            <person name="Otten T.G."/>
            <person name="Fadness R."/>
            <person name="Boyer G.L."/>
            <person name="Read B."/>
            <person name="Zhang X."/>
            <person name="Sheath R.G."/>
        </authorList>
    </citation>
    <scope>NUCLEOTIDE SEQUENCE [LARGE SCALE GENOMIC DNA]</scope>
    <source>
        <strain evidence="1 2">PTRS2</strain>
    </source>
</reference>